<sequence>MGLRSLALGQVASRLEGWRLAQARHLRNGCICQMEQGNREVWTTNCTTHRQRQMPSQSFPSNAFPRSTIGIEALN</sequence>
<proteinExistence type="predicted"/>
<evidence type="ECO:0000313" key="3">
    <source>
        <dbReference type="Proteomes" id="UP001279734"/>
    </source>
</evidence>
<keyword evidence="3" id="KW-1185">Reference proteome</keyword>
<feature type="compositionally biased region" description="Polar residues" evidence="1">
    <location>
        <begin position="52"/>
        <end position="65"/>
    </location>
</feature>
<organism evidence="2 3">
    <name type="scientific">Nepenthes gracilis</name>
    <name type="common">Slender pitcher plant</name>
    <dbReference type="NCBI Taxonomy" id="150966"/>
    <lineage>
        <taxon>Eukaryota</taxon>
        <taxon>Viridiplantae</taxon>
        <taxon>Streptophyta</taxon>
        <taxon>Embryophyta</taxon>
        <taxon>Tracheophyta</taxon>
        <taxon>Spermatophyta</taxon>
        <taxon>Magnoliopsida</taxon>
        <taxon>eudicotyledons</taxon>
        <taxon>Gunneridae</taxon>
        <taxon>Pentapetalae</taxon>
        <taxon>Caryophyllales</taxon>
        <taxon>Nepenthaceae</taxon>
        <taxon>Nepenthes</taxon>
    </lineage>
</organism>
<reference evidence="2" key="1">
    <citation type="submission" date="2023-05" db="EMBL/GenBank/DDBJ databases">
        <title>Nepenthes gracilis genome sequencing.</title>
        <authorList>
            <person name="Fukushima K."/>
        </authorList>
    </citation>
    <scope>NUCLEOTIDE SEQUENCE</scope>
    <source>
        <strain evidence="2">SING2019-196</strain>
    </source>
</reference>
<feature type="region of interest" description="Disordered" evidence="1">
    <location>
        <begin position="52"/>
        <end position="75"/>
    </location>
</feature>
<evidence type="ECO:0000313" key="2">
    <source>
        <dbReference type="EMBL" id="GMH01896.1"/>
    </source>
</evidence>
<accession>A0AAD3S038</accession>
<dbReference type="EMBL" id="BSYO01000003">
    <property type="protein sequence ID" value="GMH01896.1"/>
    <property type="molecule type" value="Genomic_DNA"/>
</dbReference>
<comment type="caution">
    <text evidence="2">The sequence shown here is derived from an EMBL/GenBank/DDBJ whole genome shotgun (WGS) entry which is preliminary data.</text>
</comment>
<gene>
    <name evidence="2" type="ORF">Nepgr_003735</name>
</gene>
<dbReference type="AlphaFoldDB" id="A0AAD3S038"/>
<protein>
    <submittedName>
        <fullName evidence="2">Uncharacterized protein</fullName>
    </submittedName>
</protein>
<name>A0AAD3S038_NEPGR</name>
<dbReference type="Proteomes" id="UP001279734">
    <property type="component" value="Unassembled WGS sequence"/>
</dbReference>
<evidence type="ECO:0000256" key="1">
    <source>
        <dbReference type="SAM" id="MobiDB-lite"/>
    </source>
</evidence>